<proteinExistence type="predicted"/>
<dbReference type="EMBL" id="GBRH01245106">
    <property type="protein sequence ID" value="JAD52789.1"/>
    <property type="molecule type" value="Transcribed_RNA"/>
</dbReference>
<reference evidence="1" key="1">
    <citation type="submission" date="2014-09" db="EMBL/GenBank/DDBJ databases">
        <authorList>
            <person name="Magalhaes I.L.F."/>
            <person name="Oliveira U."/>
            <person name="Santos F.R."/>
            <person name="Vidigal T.H.D.A."/>
            <person name="Brescovit A.D."/>
            <person name="Santos A.J."/>
        </authorList>
    </citation>
    <scope>NUCLEOTIDE SEQUENCE</scope>
    <source>
        <tissue evidence="1">Shoot tissue taken approximately 20 cm above the soil surface</tissue>
    </source>
</reference>
<evidence type="ECO:0000313" key="1">
    <source>
        <dbReference type="EMBL" id="JAD52789.1"/>
    </source>
</evidence>
<name>A0A0A9AM43_ARUDO</name>
<organism evidence="1">
    <name type="scientific">Arundo donax</name>
    <name type="common">Giant reed</name>
    <name type="synonym">Donax arundinaceus</name>
    <dbReference type="NCBI Taxonomy" id="35708"/>
    <lineage>
        <taxon>Eukaryota</taxon>
        <taxon>Viridiplantae</taxon>
        <taxon>Streptophyta</taxon>
        <taxon>Embryophyta</taxon>
        <taxon>Tracheophyta</taxon>
        <taxon>Spermatophyta</taxon>
        <taxon>Magnoliopsida</taxon>
        <taxon>Liliopsida</taxon>
        <taxon>Poales</taxon>
        <taxon>Poaceae</taxon>
        <taxon>PACMAD clade</taxon>
        <taxon>Arundinoideae</taxon>
        <taxon>Arundineae</taxon>
        <taxon>Arundo</taxon>
    </lineage>
</organism>
<protein>
    <submittedName>
        <fullName evidence="1">Uncharacterized protein</fullName>
    </submittedName>
</protein>
<sequence length="15" mass="1716">MYVSGRKNILYCLGV</sequence>
<accession>A0A0A9AM43</accession>
<reference evidence="1" key="2">
    <citation type="journal article" date="2015" name="Data Brief">
        <title>Shoot transcriptome of the giant reed, Arundo donax.</title>
        <authorList>
            <person name="Barrero R.A."/>
            <person name="Guerrero F.D."/>
            <person name="Moolhuijzen P."/>
            <person name="Goolsby J.A."/>
            <person name="Tidwell J."/>
            <person name="Bellgard S.E."/>
            <person name="Bellgard M.I."/>
        </authorList>
    </citation>
    <scope>NUCLEOTIDE SEQUENCE</scope>
    <source>
        <tissue evidence="1">Shoot tissue taken approximately 20 cm above the soil surface</tissue>
    </source>
</reference>